<dbReference type="InterPro" id="IPR045584">
    <property type="entry name" value="Pilin-like"/>
</dbReference>
<keyword evidence="3" id="KW-0281">Fimbrium</keyword>
<protein>
    <submittedName>
        <fullName evidence="5">Pilin</fullName>
    </submittedName>
</protein>
<keyword evidence="4" id="KW-0812">Transmembrane</keyword>
<accession>A0ABQ2XXI8</accession>
<dbReference type="NCBIfam" id="TIGR02532">
    <property type="entry name" value="IV_pilin_GFxxxE"/>
    <property type="match status" value="1"/>
</dbReference>
<evidence type="ECO:0000313" key="6">
    <source>
        <dbReference type="Proteomes" id="UP000653343"/>
    </source>
</evidence>
<proteinExistence type="inferred from homology"/>
<feature type="transmembrane region" description="Helical" evidence="4">
    <location>
        <begin position="20"/>
        <end position="38"/>
    </location>
</feature>
<sequence>MENTRGLYRAVQSGFTLIELMIVVAIIGILSAIALPAYNDYVTRTQVIEAVNLLSGMKETTTEFAAQRSSWPTAFVLSSATPSQTEIIATINGKYSTVNSPMTGSYPSGTISATINSGQAAGKTIHMSTVDGGNSWDCRGGTVDKKYRPVACQ</sequence>
<evidence type="ECO:0000256" key="3">
    <source>
        <dbReference type="RuleBase" id="RU000389"/>
    </source>
</evidence>
<keyword evidence="2" id="KW-0488">Methylation</keyword>
<dbReference type="EMBL" id="BMYU01000004">
    <property type="protein sequence ID" value="GGX40432.1"/>
    <property type="molecule type" value="Genomic_DNA"/>
</dbReference>
<gene>
    <name evidence="5" type="primary">pilE</name>
    <name evidence="5" type="ORF">GCM10010946_18450</name>
</gene>
<evidence type="ECO:0000256" key="1">
    <source>
        <dbReference type="ARBA" id="ARBA00005233"/>
    </source>
</evidence>
<dbReference type="PANTHER" id="PTHR30093:SF34">
    <property type="entry name" value="PREPILIN PEPTIDASE-DEPENDENT PROTEIN D"/>
    <property type="match status" value="1"/>
</dbReference>
<evidence type="ECO:0000313" key="5">
    <source>
        <dbReference type="EMBL" id="GGX40432.1"/>
    </source>
</evidence>
<comment type="caution">
    <text evidence="5">The sequence shown here is derived from an EMBL/GenBank/DDBJ whole genome shotgun (WGS) entry which is preliminary data.</text>
</comment>
<dbReference type="InterPro" id="IPR001082">
    <property type="entry name" value="Pilin"/>
</dbReference>
<keyword evidence="4" id="KW-1133">Transmembrane helix</keyword>
<dbReference type="Pfam" id="PF07963">
    <property type="entry name" value="N_methyl"/>
    <property type="match status" value="1"/>
</dbReference>
<reference evidence="6" key="1">
    <citation type="journal article" date="2019" name="Int. J. Syst. Evol. Microbiol.">
        <title>The Global Catalogue of Microorganisms (GCM) 10K type strain sequencing project: providing services to taxonomists for standard genome sequencing and annotation.</title>
        <authorList>
            <consortium name="The Broad Institute Genomics Platform"/>
            <consortium name="The Broad Institute Genome Sequencing Center for Infectious Disease"/>
            <person name="Wu L."/>
            <person name="Ma J."/>
        </authorList>
    </citation>
    <scope>NUCLEOTIDE SEQUENCE [LARGE SCALE GENOMIC DNA]</scope>
    <source>
        <strain evidence="6">KCTC 23917</strain>
    </source>
</reference>
<dbReference type="SUPFAM" id="SSF54523">
    <property type="entry name" value="Pili subunits"/>
    <property type="match status" value="1"/>
</dbReference>
<evidence type="ECO:0000256" key="2">
    <source>
        <dbReference type="ARBA" id="ARBA00022481"/>
    </source>
</evidence>
<dbReference type="InterPro" id="IPR012902">
    <property type="entry name" value="N_methyl_site"/>
</dbReference>
<dbReference type="Proteomes" id="UP000653343">
    <property type="component" value="Unassembled WGS sequence"/>
</dbReference>
<name>A0ABQ2XXI8_9BURK</name>
<keyword evidence="4" id="KW-0472">Membrane</keyword>
<keyword evidence="6" id="KW-1185">Reference proteome</keyword>
<organism evidence="5 6">
    <name type="scientific">Undibacterium squillarum</name>
    <dbReference type="NCBI Taxonomy" id="1131567"/>
    <lineage>
        <taxon>Bacteria</taxon>
        <taxon>Pseudomonadati</taxon>
        <taxon>Pseudomonadota</taxon>
        <taxon>Betaproteobacteria</taxon>
        <taxon>Burkholderiales</taxon>
        <taxon>Oxalobacteraceae</taxon>
        <taxon>Undibacterium</taxon>
    </lineage>
</organism>
<dbReference type="PANTHER" id="PTHR30093">
    <property type="entry name" value="GENERAL SECRETION PATHWAY PROTEIN G"/>
    <property type="match status" value="1"/>
</dbReference>
<comment type="similarity">
    <text evidence="1 3">Belongs to the N-Me-Phe pilin family.</text>
</comment>
<dbReference type="Gene3D" id="3.30.700.10">
    <property type="entry name" value="Glycoprotein, Type 4 Pilin"/>
    <property type="match status" value="1"/>
</dbReference>
<dbReference type="RefSeq" id="WP_189356894.1">
    <property type="nucleotide sequence ID" value="NZ_BMYU01000004.1"/>
</dbReference>
<dbReference type="PROSITE" id="PS00409">
    <property type="entry name" value="PROKAR_NTER_METHYL"/>
    <property type="match status" value="1"/>
</dbReference>
<evidence type="ECO:0000256" key="4">
    <source>
        <dbReference type="SAM" id="Phobius"/>
    </source>
</evidence>
<dbReference type="Pfam" id="PF00114">
    <property type="entry name" value="Pilin"/>
    <property type="match status" value="1"/>
</dbReference>